<feature type="domain" description="ACT" evidence="2">
    <location>
        <begin position="4"/>
        <end position="78"/>
    </location>
</feature>
<dbReference type="HAMAP" id="MF_01054">
    <property type="entry name" value="UPF0237"/>
    <property type="match status" value="1"/>
</dbReference>
<comment type="similarity">
    <text evidence="1">Belongs to the UPF0237 family.</text>
</comment>
<dbReference type="Gene3D" id="3.30.70.260">
    <property type="match status" value="1"/>
</dbReference>
<organism evidence="3 4">
    <name type="scientific">Candidatus Oscillibacter excrementigallinarum</name>
    <dbReference type="NCBI Taxonomy" id="2838716"/>
    <lineage>
        <taxon>Bacteria</taxon>
        <taxon>Bacillati</taxon>
        <taxon>Bacillota</taxon>
        <taxon>Clostridia</taxon>
        <taxon>Eubacteriales</taxon>
        <taxon>Oscillospiraceae</taxon>
        <taxon>Oscillibacter</taxon>
    </lineage>
</organism>
<dbReference type="InterPro" id="IPR045865">
    <property type="entry name" value="ACT-like_dom_sf"/>
</dbReference>
<dbReference type="CDD" id="cd04872">
    <property type="entry name" value="ACT_1ZPV"/>
    <property type="match status" value="1"/>
</dbReference>
<sequence>MNAIVTVVGQDKVGIIAAVCALLAEHNVNILDISQTILQGSFTMVMAVDVGAASVSIGELRDLLEQLGQKMEISIRIQREEIFDAMHRI</sequence>
<dbReference type="InterPro" id="IPR050990">
    <property type="entry name" value="UPF0237/GcvR_regulator"/>
</dbReference>
<dbReference type="PANTHER" id="PTHR34875:SF6">
    <property type="entry name" value="UPF0237 PROTEIN MJ1558"/>
    <property type="match status" value="1"/>
</dbReference>
<protein>
    <recommendedName>
        <fullName evidence="1">UPF0237 protein H9787_05290</fullName>
    </recommendedName>
</protein>
<accession>A0A9D2LI79</accession>
<evidence type="ECO:0000256" key="1">
    <source>
        <dbReference type="HAMAP-Rule" id="MF_01054"/>
    </source>
</evidence>
<dbReference type="EMBL" id="DWZJ01000044">
    <property type="protein sequence ID" value="HJB13107.1"/>
    <property type="molecule type" value="Genomic_DNA"/>
</dbReference>
<dbReference type="Proteomes" id="UP000823824">
    <property type="component" value="Unassembled WGS sequence"/>
</dbReference>
<evidence type="ECO:0000259" key="2">
    <source>
        <dbReference type="PROSITE" id="PS51671"/>
    </source>
</evidence>
<reference evidence="3" key="1">
    <citation type="journal article" date="2021" name="PeerJ">
        <title>Extensive microbial diversity within the chicken gut microbiome revealed by metagenomics and culture.</title>
        <authorList>
            <person name="Gilroy R."/>
            <person name="Ravi A."/>
            <person name="Getino M."/>
            <person name="Pursley I."/>
            <person name="Horton D.L."/>
            <person name="Alikhan N.F."/>
            <person name="Baker D."/>
            <person name="Gharbi K."/>
            <person name="Hall N."/>
            <person name="Watson M."/>
            <person name="Adriaenssens E.M."/>
            <person name="Foster-Nyarko E."/>
            <person name="Jarju S."/>
            <person name="Secka A."/>
            <person name="Antonio M."/>
            <person name="Oren A."/>
            <person name="Chaudhuri R.R."/>
            <person name="La Ragione R."/>
            <person name="Hildebrand F."/>
            <person name="Pallen M.J."/>
        </authorList>
    </citation>
    <scope>NUCLEOTIDE SEQUENCE</scope>
    <source>
        <strain evidence="3">ChiBcec18-1249</strain>
    </source>
</reference>
<dbReference type="AlphaFoldDB" id="A0A9D2LI79"/>
<dbReference type="Pfam" id="PF13740">
    <property type="entry name" value="ACT_6"/>
    <property type="match status" value="1"/>
</dbReference>
<name>A0A9D2LI79_9FIRM</name>
<evidence type="ECO:0000313" key="4">
    <source>
        <dbReference type="Proteomes" id="UP000823824"/>
    </source>
</evidence>
<reference evidence="3" key="2">
    <citation type="submission" date="2021-04" db="EMBL/GenBank/DDBJ databases">
        <authorList>
            <person name="Gilroy R."/>
        </authorList>
    </citation>
    <scope>NUCLEOTIDE SEQUENCE</scope>
    <source>
        <strain evidence="3">ChiBcec18-1249</strain>
    </source>
</reference>
<dbReference type="SUPFAM" id="SSF55021">
    <property type="entry name" value="ACT-like"/>
    <property type="match status" value="1"/>
</dbReference>
<dbReference type="InterPro" id="IPR002912">
    <property type="entry name" value="ACT_dom"/>
</dbReference>
<dbReference type="NCBIfam" id="NF001220">
    <property type="entry name" value="PRK00194.1"/>
    <property type="match status" value="1"/>
</dbReference>
<dbReference type="PROSITE" id="PS51671">
    <property type="entry name" value="ACT"/>
    <property type="match status" value="1"/>
</dbReference>
<evidence type="ECO:0000313" key="3">
    <source>
        <dbReference type="EMBL" id="HJB13107.1"/>
    </source>
</evidence>
<dbReference type="InterPro" id="IPR022986">
    <property type="entry name" value="UPF0237_ACT"/>
</dbReference>
<comment type="caution">
    <text evidence="3">The sequence shown here is derived from an EMBL/GenBank/DDBJ whole genome shotgun (WGS) entry which is preliminary data.</text>
</comment>
<dbReference type="PANTHER" id="PTHR34875">
    <property type="entry name" value="UPF0237 PROTEIN MJ1558"/>
    <property type="match status" value="1"/>
</dbReference>
<gene>
    <name evidence="3" type="ORF">H9787_05290</name>
</gene>
<proteinExistence type="inferred from homology"/>